<name>A0ABQ9HFZ3_9NEOP</name>
<dbReference type="Pfam" id="PF05199">
    <property type="entry name" value="GMC_oxred_C"/>
    <property type="match status" value="1"/>
</dbReference>
<comment type="similarity">
    <text evidence="1 2">Belongs to the GMC oxidoreductase family.</text>
</comment>
<accession>A0ABQ9HFZ3</accession>
<gene>
    <name evidence="6" type="ORF">PR048_015005</name>
</gene>
<dbReference type="PROSITE" id="PS00624">
    <property type="entry name" value="GMC_OXRED_2"/>
    <property type="match status" value="1"/>
</dbReference>
<dbReference type="EMBL" id="JARBHB010000005">
    <property type="protein sequence ID" value="KAJ8883165.1"/>
    <property type="molecule type" value="Genomic_DNA"/>
</dbReference>
<feature type="chain" id="PRO_5047363776" description="Glucose-methanol-choline oxidoreductase N-terminal domain-containing protein" evidence="3">
    <location>
        <begin position="25"/>
        <end position="580"/>
    </location>
</feature>
<keyword evidence="2" id="KW-0274">FAD</keyword>
<dbReference type="Proteomes" id="UP001159363">
    <property type="component" value="Chromosome 4"/>
</dbReference>
<evidence type="ECO:0000256" key="3">
    <source>
        <dbReference type="SAM" id="SignalP"/>
    </source>
</evidence>
<dbReference type="SUPFAM" id="SSF54373">
    <property type="entry name" value="FAD-linked reductases, C-terminal domain"/>
    <property type="match status" value="1"/>
</dbReference>
<sequence length="580" mass="64259">MAPAAMTSFVLVFTSVLVVRLSQAGSENSRPGGGNYDFVIVGGGAAGCTLANRLSEIARWKVLLLEAGGEEPEWSQVPAYSSYTLTPESHIDWGFRTAPSPLSCGGVGCVYPRGKTLGGSTAINGMFYVRGSRQDYDDWRSLGNDGWGYDDVLGYFKKSERNGNRTLAATRYHGTGGTLDVNVFKYQDVNTRAIIDALVQYGLPERDLNGEYIIGAAITQMISFNGARRSTNQAFLREARKRSNLEVITMAHVSRVLIRNRNQAYGVEYLKDGITYRVFATKEVILSAGSICTPQILQLSGIGPADVLKPFGIKVVADLPVGENLQDHVCSTTVTCKVPRTSQMPNITSQFNDFLDYIYRREGPLTATGSLQIAAFFRPENTTNDDAVPYMEFTFAPTTPEGNLPFCYYDRIYFVGILQKPLSKGYVRINSTDPFQPPIIQPNYFEEDQDMRRMVEGIHYALDIIQTPALQNLGFEVDMEPISGCENYTWGTDDYFRCGIMMTTRTNYHPVTTCKMGPKSDPTTVVDSQLKVHSILNLRVIDASIMPTMISGHTMAPSIMIAEKGADMLKHDWGEDKIKN</sequence>
<feature type="domain" description="Glucose-methanol-choline oxidoreductase N-terminal" evidence="5">
    <location>
        <begin position="289"/>
        <end position="303"/>
    </location>
</feature>
<evidence type="ECO:0000256" key="1">
    <source>
        <dbReference type="ARBA" id="ARBA00010790"/>
    </source>
</evidence>
<dbReference type="Pfam" id="PF00732">
    <property type="entry name" value="GMC_oxred_N"/>
    <property type="match status" value="1"/>
</dbReference>
<dbReference type="InterPro" id="IPR012132">
    <property type="entry name" value="GMC_OxRdtase"/>
</dbReference>
<keyword evidence="3" id="KW-0732">Signal</keyword>
<evidence type="ECO:0000313" key="6">
    <source>
        <dbReference type="EMBL" id="KAJ8883165.1"/>
    </source>
</evidence>
<evidence type="ECO:0000313" key="7">
    <source>
        <dbReference type="Proteomes" id="UP001159363"/>
    </source>
</evidence>
<evidence type="ECO:0000256" key="2">
    <source>
        <dbReference type="RuleBase" id="RU003968"/>
    </source>
</evidence>
<comment type="caution">
    <text evidence="6">The sequence shown here is derived from an EMBL/GenBank/DDBJ whole genome shotgun (WGS) entry which is preliminary data.</text>
</comment>
<organism evidence="6 7">
    <name type="scientific">Dryococelus australis</name>
    <dbReference type="NCBI Taxonomy" id="614101"/>
    <lineage>
        <taxon>Eukaryota</taxon>
        <taxon>Metazoa</taxon>
        <taxon>Ecdysozoa</taxon>
        <taxon>Arthropoda</taxon>
        <taxon>Hexapoda</taxon>
        <taxon>Insecta</taxon>
        <taxon>Pterygota</taxon>
        <taxon>Neoptera</taxon>
        <taxon>Polyneoptera</taxon>
        <taxon>Phasmatodea</taxon>
        <taxon>Verophasmatodea</taxon>
        <taxon>Anareolatae</taxon>
        <taxon>Phasmatidae</taxon>
        <taxon>Eurycanthinae</taxon>
        <taxon>Dryococelus</taxon>
    </lineage>
</organism>
<dbReference type="Gene3D" id="3.30.560.10">
    <property type="entry name" value="Glucose Oxidase, domain 3"/>
    <property type="match status" value="1"/>
</dbReference>
<dbReference type="PANTHER" id="PTHR11552">
    <property type="entry name" value="GLUCOSE-METHANOL-CHOLINE GMC OXIDOREDUCTASE"/>
    <property type="match status" value="1"/>
</dbReference>
<dbReference type="InterPro" id="IPR036188">
    <property type="entry name" value="FAD/NAD-bd_sf"/>
</dbReference>
<dbReference type="PANTHER" id="PTHR11552:SF217">
    <property type="entry name" value="GLUCOSE DEHYDROGENASE [FAD, QUINONE]"/>
    <property type="match status" value="1"/>
</dbReference>
<reference evidence="6 7" key="1">
    <citation type="submission" date="2023-02" db="EMBL/GenBank/DDBJ databases">
        <title>LHISI_Scaffold_Assembly.</title>
        <authorList>
            <person name="Stuart O.P."/>
            <person name="Cleave R."/>
            <person name="Magrath M.J.L."/>
            <person name="Mikheyev A.S."/>
        </authorList>
    </citation>
    <scope>NUCLEOTIDE SEQUENCE [LARGE SCALE GENOMIC DNA]</scope>
    <source>
        <strain evidence="6">Daus_M_001</strain>
        <tissue evidence="6">Leg muscle</tissue>
    </source>
</reference>
<dbReference type="PROSITE" id="PS00623">
    <property type="entry name" value="GMC_OXRED_1"/>
    <property type="match status" value="1"/>
</dbReference>
<dbReference type="PIRSF" id="PIRSF000137">
    <property type="entry name" value="Alcohol_oxidase"/>
    <property type="match status" value="1"/>
</dbReference>
<evidence type="ECO:0000259" key="5">
    <source>
        <dbReference type="PROSITE" id="PS00624"/>
    </source>
</evidence>
<dbReference type="SUPFAM" id="SSF51905">
    <property type="entry name" value="FAD/NAD(P)-binding domain"/>
    <property type="match status" value="1"/>
</dbReference>
<protein>
    <recommendedName>
        <fullName evidence="4 5">Glucose-methanol-choline oxidoreductase N-terminal domain-containing protein</fullName>
    </recommendedName>
</protein>
<keyword evidence="2" id="KW-0285">Flavoprotein</keyword>
<dbReference type="InterPro" id="IPR000172">
    <property type="entry name" value="GMC_OxRdtase_N"/>
</dbReference>
<feature type="domain" description="Glucose-methanol-choline oxidoreductase N-terminal" evidence="4">
    <location>
        <begin position="114"/>
        <end position="137"/>
    </location>
</feature>
<proteinExistence type="inferred from homology"/>
<dbReference type="InterPro" id="IPR007867">
    <property type="entry name" value="GMC_OxRtase_C"/>
</dbReference>
<keyword evidence="7" id="KW-1185">Reference proteome</keyword>
<dbReference type="Gene3D" id="3.50.50.60">
    <property type="entry name" value="FAD/NAD(P)-binding domain"/>
    <property type="match status" value="1"/>
</dbReference>
<feature type="signal peptide" evidence="3">
    <location>
        <begin position="1"/>
        <end position="24"/>
    </location>
</feature>
<evidence type="ECO:0000259" key="4">
    <source>
        <dbReference type="PROSITE" id="PS00623"/>
    </source>
</evidence>